<dbReference type="AlphaFoldDB" id="A0A1P8Q2T3"/>
<keyword evidence="1" id="KW-1133">Transmembrane helix</keyword>
<evidence type="ECO:0000256" key="1">
    <source>
        <dbReference type="SAM" id="Phobius"/>
    </source>
</evidence>
<proteinExistence type="predicted"/>
<reference evidence="3" key="1">
    <citation type="submission" date="2016-12" db="EMBL/GenBank/DDBJ databases">
        <authorList>
            <person name="Jung M.Y."/>
            <person name="Lee S.H."/>
        </authorList>
    </citation>
    <scope>NUCLEOTIDE SEQUENCE [LARGE SCALE GENOMIC DNA]</scope>
    <source>
        <strain evidence="3">WiKim39</strain>
    </source>
</reference>
<dbReference type="KEGG" id="lalw:BTM29_06260"/>
<accession>A0A1P8Q2T3</accession>
<dbReference type="Proteomes" id="UP000187499">
    <property type="component" value="Chromosome"/>
</dbReference>
<dbReference type="EMBL" id="CP019323">
    <property type="protein sequence ID" value="APX72182.1"/>
    <property type="molecule type" value="Genomic_DNA"/>
</dbReference>
<organism evidence="2 3">
    <name type="scientific">Companilactobacillus allii</name>
    <dbReference type="NCBI Taxonomy" id="1847728"/>
    <lineage>
        <taxon>Bacteria</taxon>
        <taxon>Bacillati</taxon>
        <taxon>Bacillota</taxon>
        <taxon>Bacilli</taxon>
        <taxon>Lactobacillales</taxon>
        <taxon>Lactobacillaceae</taxon>
        <taxon>Companilactobacillus</taxon>
    </lineage>
</organism>
<gene>
    <name evidence="2" type="ORF">BTM29_06260</name>
</gene>
<evidence type="ECO:0000313" key="2">
    <source>
        <dbReference type="EMBL" id="APX72182.1"/>
    </source>
</evidence>
<sequence>MKLFNRLMAMLFIVVQLVLLWIPFELDYLYNTRLGFMRQILFMNETYNLYLISWIFWIIVIVSILVTLFLIINKSKEKYIRIIWLVILLLITIFLKINIGRNAPLYYYDLACFCLVILIQLVIVKKKFQKGEFNYVNFHKNR</sequence>
<keyword evidence="1" id="KW-0812">Transmembrane</keyword>
<keyword evidence="3" id="KW-1185">Reference proteome</keyword>
<feature type="transmembrane region" description="Helical" evidence="1">
    <location>
        <begin position="51"/>
        <end position="72"/>
    </location>
</feature>
<dbReference type="STRING" id="1847728.BTM29_06260"/>
<protein>
    <submittedName>
        <fullName evidence="2">Uncharacterized protein</fullName>
    </submittedName>
</protein>
<evidence type="ECO:0000313" key="3">
    <source>
        <dbReference type="Proteomes" id="UP000187499"/>
    </source>
</evidence>
<feature type="transmembrane region" description="Helical" evidence="1">
    <location>
        <begin position="7"/>
        <end position="24"/>
    </location>
</feature>
<name>A0A1P8Q2T3_9LACO</name>
<feature type="transmembrane region" description="Helical" evidence="1">
    <location>
        <begin position="79"/>
        <end position="99"/>
    </location>
</feature>
<feature type="transmembrane region" description="Helical" evidence="1">
    <location>
        <begin position="105"/>
        <end position="124"/>
    </location>
</feature>
<keyword evidence="1" id="KW-0472">Membrane</keyword>